<comment type="cofactor">
    <cofactor evidence="7">
        <name>Zn(2+)</name>
        <dbReference type="ChEBI" id="CHEBI:29105"/>
    </cofactor>
    <text evidence="7">Binds 1 zinc ion.</text>
</comment>
<evidence type="ECO:0000256" key="1">
    <source>
        <dbReference type="ARBA" id="ARBA00010875"/>
    </source>
</evidence>
<dbReference type="InterPro" id="IPR023091">
    <property type="entry name" value="MetalPrtase_cat_dom_sf_prd"/>
</dbReference>
<dbReference type="Gene3D" id="3.40.390.30">
    <property type="entry name" value="Metalloproteases ('zincins'), catalytic domain"/>
    <property type="match status" value="1"/>
</dbReference>
<reference evidence="8" key="1">
    <citation type="submission" date="2023-06" db="EMBL/GenBank/DDBJ databases">
        <title>Cytophagales bacterium Strain LB-30, isolated from soil.</title>
        <authorList>
            <person name="Liu B."/>
        </authorList>
    </citation>
    <scope>NUCLEOTIDE SEQUENCE</scope>
    <source>
        <strain evidence="8">LB-30</strain>
    </source>
</reference>
<evidence type="ECO:0000256" key="6">
    <source>
        <dbReference type="ARBA" id="ARBA00022833"/>
    </source>
</evidence>
<protein>
    <recommendedName>
        <fullName evidence="7">Endoribonuclease YbeY</fullName>
        <ecNumber evidence="7">3.1.-.-</ecNumber>
    </recommendedName>
</protein>
<keyword evidence="6 7" id="KW-0862">Zinc</keyword>
<dbReference type="EMBL" id="JAUHJS010000004">
    <property type="protein sequence ID" value="MDN4165589.1"/>
    <property type="molecule type" value="Genomic_DNA"/>
</dbReference>
<evidence type="ECO:0000256" key="2">
    <source>
        <dbReference type="ARBA" id="ARBA00022722"/>
    </source>
</evidence>
<keyword evidence="2 7" id="KW-0540">Nuclease</keyword>
<dbReference type="Pfam" id="PF02130">
    <property type="entry name" value="YbeY"/>
    <property type="match status" value="1"/>
</dbReference>
<dbReference type="SUPFAM" id="SSF55486">
    <property type="entry name" value="Metalloproteases ('zincins'), catalytic domain"/>
    <property type="match status" value="1"/>
</dbReference>
<dbReference type="HAMAP" id="MF_00009">
    <property type="entry name" value="Endoribonucl_YbeY"/>
    <property type="match status" value="1"/>
</dbReference>
<gene>
    <name evidence="7 8" type="primary">ybeY</name>
    <name evidence="8" type="ORF">QWY31_08755</name>
</gene>
<keyword evidence="4 7" id="KW-0255">Endonuclease</keyword>
<name>A0ABT8F5E3_9BACT</name>
<dbReference type="NCBIfam" id="TIGR00043">
    <property type="entry name" value="rRNA maturation RNase YbeY"/>
    <property type="match status" value="1"/>
</dbReference>
<comment type="similarity">
    <text evidence="1 7">Belongs to the endoribonuclease YbeY family.</text>
</comment>
<dbReference type="PANTHER" id="PTHR46986">
    <property type="entry name" value="ENDORIBONUCLEASE YBEY, CHLOROPLASTIC"/>
    <property type="match status" value="1"/>
</dbReference>
<evidence type="ECO:0000256" key="5">
    <source>
        <dbReference type="ARBA" id="ARBA00022801"/>
    </source>
</evidence>
<feature type="binding site" evidence="7">
    <location>
        <position position="112"/>
    </location>
    <ligand>
        <name>Zn(2+)</name>
        <dbReference type="ChEBI" id="CHEBI:29105"/>
        <note>catalytic</note>
    </ligand>
</feature>
<dbReference type="RefSeq" id="WP_320004120.1">
    <property type="nucleotide sequence ID" value="NZ_JAUHJS010000004.1"/>
</dbReference>
<keyword evidence="5 7" id="KW-0378">Hydrolase</keyword>
<proteinExistence type="inferred from homology"/>
<keyword evidence="7" id="KW-0963">Cytoplasm</keyword>
<feature type="binding site" evidence="7">
    <location>
        <position position="108"/>
    </location>
    <ligand>
        <name>Zn(2+)</name>
        <dbReference type="ChEBI" id="CHEBI:29105"/>
        <note>catalytic</note>
    </ligand>
</feature>
<comment type="function">
    <text evidence="7">Single strand-specific metallo-endoribonuclease involved in late-stage 70S ribosome quality control and in maturation of the 3' terminus of the 16S rRNA.</text>
</comment>
<accession>A0ABT8F5E3</accession>
<keyword evidence="9" id="KW-1185">Reference proteome</keyword>
<evidence type="ECO:0000256" key="3">
    <source>
        <dbReference type="ARBA" id="ARBA00022723"/>
    </source>
</evidence>
<evidence type="ECO:0000313" key="8">
    <source>
        <dbReference type="EMBL" id="MDN4165589.1"/>
    </source>
</evidence>
<keyword evidence="7" id="KW-0698">rRNA processing</keyword>
<keyword evidence="7" id="KW-0690">Ribosome biogenesis</keyword>
<dbReference type="EC" id="3.1.-.-" evidence="7"/>
<comment type="subcellular location">
    <subcellularLocation>
        <location evidence="7">Cytoplasm</location>
    </subcellularLocation>
</comment>
<comment type="caution">
    <text evidence="8">The sequence shown here is derived from an EMBL/GenBank/DDBJ whole genome shotgun (WGS) entry which is preliminary data.</text>
</comment>
<evidence type="ECO:0000256" key="4">
    <source>
        <dbReference type="ARBA" id="ARBA00022759"/>
    </source>
</evidence>
<evidence type="ECO:0000313" key="9">
    <source>
        <dbReference type="Proteomes" id="UP001168552"/>
    </source>
</evidence>
<organism evidence="8 9">
    <name type="scientific">Shiella aurantiaca</name>
    <dbReference type="NCBI Taxonomy" id="3058365"/>
    <lineage>
        <taxon>Bacteria</taxon>
        <taxon>Pseudomonadati</taxon>
        <taxon>Bacteroidota</taxon>
        <taxon>Cytophagia</taxon>
        <taxon>Cytophagales</taxon>
        <taxon>Shiellaceae</taxon>
        <taxon>Shiella</taxon>
    </lineage>
</organism>
<dbReference type="InterPro" id="IPR002036">
    <property type="entry name" value="YbeY"/>
</dbReference>
<sequence>MAVHFFTEDIAFKIKSALRTKQWIKEVVQQEGKKLKEVNYIFCSDEHLLGINQEYLQHDTYTDIITFDNSETDKEIEGDIYISIDRVKENANTLNIPFEEELRRVLIHGILHLIGYGDKSAADKKQMREMENQSLARFDVPRETLK</sequence>
<keyword evidence="3 7" id="KW-0479">Metal-binding</keyword>
<dbReference type="PROSITE" id="PS01306">
    <property type="entry name" value="UPF0054"/>
    <property type="match status" value="1"/>
</dbReference>
<dbReference type="PANTHER" id="PTHR46986:SF1">
    <property type="entry name" value="ENDORIBONUCLEASE YBEY, CHLOROPLASTIC"/>
    <property type="match status" value="1"/>
</dbReference>
<evidence type="ECO:0000256" key="7">
    <source>
        <dbReference type="HAMAP-Rule" id="MF_00009"/>
    </source>
</evidence>
<feature type="binding site" evidence="7">
    <location>
        <position position="118"/>
    </location>
    <ligand>
        <name>Zn(2+)</name>
        <dbReference type="ChEBI" id="CHEBI:29105"/>
        <note>catalytic</note>
    </ligand>
</feature>
<dbReference type="InterPro" id="IPR020549">
    <property type="entry name" value="YbeY_CS"/>
</dbReference>
<dbReference type="Proteomes" id="UP001168552">
    <property type="component" value="Unassembled WGS sequence"/>
</dbReference>